<gene>
    <name evidence="1" type="ORF">DXG03_002983</name>
</gene>
<accession>A0A9P7G3V0</accession>
<dbReference type="OrthoDB" id="3270451at2759"/>
<keyword evidence="2" id="KW-1185">Reference proteome</keyword>
<name>A0A9P7G3V0_9AGAR</name>
<evidence type="ECO:0000313" key="2">
    <source>
        <dbReference type="Proteomes" id="UP000775547"/>
    </source>
</evidence>
<dbReference type="EMBL" id="JABCKV010000194">
    <property type="protein sequence ID" value="KAG5642335.1"/>
    <property type="molecule type" value="Genomic_DNA"/>
</dbReference>
<organism evidence="1 2">
    <name type="scientific">Asterophora parasitica</name>
    <dbReference type="NCBI Taxonomy" id="117018"/>
    <lineage>
        <taxon>Eukaryota</taxon>
        <taxon>Fungi</taxon>
        <taxon>Dikarya</taxon>
        <taxon>Basidiomycota</taxon>
        <taxon>Agaricomycotina</taxon>
        <taxon>Agaricomycetes</taxon>
        <taxon>Agaricomycetidae</taxon>
        <taxon>Agaricales</taxon>
        <taxon>Tricholomatineae</taxon>
        <taxon>Lyophyllaceae</taxon>
        <taxon>Asterophora</taxon>
    </lineage>
</organism>
<dbReference type="AlphaFoldDB" id="A0A9P7G3V0"/>
<proteinExistence type="predicted"/>
<sequence length="254" mass="28137">MAASVATAFHTFAASGLITNATHSKALDDTRLVTELPTLETFAQIVDLWSMCNYFELFDVFHRATYSSSVVRQALEWRQPQGNRTKGRQLIQWVLDNYNFFNEDGAPVSPSMIHSHWTGFLASQAMALLRAKELAEENEIEGDITGLTATSLRAAIVRVLRGTNAAEMFAKCDDIDDCTFAWSGPSYIVKRSDRSEPYDSTIQGLTPFDVEFELGMSEHSGTRERPIIIDSDGEGSLPPPPFIQEACISFAIGL</sequence>
<reference evidence="1" key="1">
    <citation type="submission" date="2020-07" db="EMBL/GenBank/DDBJ databases">
        <authorList>
            <person name="Nieuwenhuis M."/>
            <person name="Van De Peppel L.J.J."/>
        </authorList>
    </citation>
    <scope>NUCLEOTIDE SEQUENCE</scope>
    <source>
        <strain evidence="1">AP01</strain>
        <tissue evidence="1">Mycelium</tissue>
    </source>
</reference>
<evidence type="ECO:0000313" key="1">
    <source>
        <dbReference type="EMBL" id="KAG5642335.1"/>
    </source>
</evidence>
<reference evidence="1" key="2">
    <citation type="submission" date="2021-10" db="EMBL/GenBank/DDBJ databases">
        <title>Phylogenomics reveals ancestral predisposition of the termite-cultivated fungus Termitomyces towards a domesticated lifestyle.</title>
        <authorList>
            <person name="Auxier B."/>
            <person name="Grum-Grzhimaylo A."/>
            <person name="Cardenas M.E."/>
            <person name="Lodge J.D."/>
            <person name="Laessoe T."/>
            <person name="Pedersen O."/>
            <person name="Smith M.E."/>
            <person name="Kuyper T.W."/>
            <person name="Franco-Molano E.A."/>
            <person name="Baroni T.J."/>
            <person name="Aanen D.K."/>
        </authorList>
    </citation>
    <scope>NUCLEOTIDE SEQUENCE</scope>
    <source>
        <strain evidence="1">AP01</strain>
        <tissue evidence="1">Mycelium</tissue>
    </source>
</reference>
<protein>
    <submittedName>
        <fullName evidence="1">Uncharacterized protein</fullName>
    </submittedName>
</protein>
<comment type="caution">
    <text evidence="1">The sequence shown here is derived from an EMBL/GenBank/DDBJ whole genome shotgun (WGS) entry which is preliminary data.</text>
</comment>
<dbReference type="Proteomes" id="UP000775547">
    <property type="component" value="Unassembled WGS sequence"/>
</dbReference>